<feature type="binding site" evidence="17">
    <location>
        <begin position="114"/>
        <end position="116"/>
    </location>
    <ligand>
        <name>thiamine diphosphate</name>
        <dbReference type="ChEBI" id="CHEBI:58937"/>
    </ligand>
</feature>
<keyword evidence="10" id="KW-0106">Calcium</keyword>
<feature type="binding site" evidence="16">
    <location>
        <position position="463"/>
    </location>
    <ligand>
        <name>substrate</name>
    </ligand>
</feature>
<sequence length="658" mass="73005">MKETSSSVAAIRSLVVDSVENANHGHMGMPLGAAPMGYELFRNQMKHNPKNPKWFNRDRFVLTSGHGSILLYILLHLSGYDVTMEDLKAFRKHDSRTPGHPEVFHTPGVEATTGPLGQGFSMTVGLAIAEAHLRARFNKQDYPVVDHYTYTICGDGDLEEGVALESAAIAGNLGLGKLIVLYDSNDVTSDGPLTLSSRENIQEKFQAMGWQTLYVKDGNDLQEIAQAIEQAKQEKTQPTLIEVKNIIGFGSHLQGTEKIHSNPVGKTEAAYIKETIGWSHDEFFVPEEVVEDFSEVLRKGEVDEENWQLLIERYAKEYPALYEEFKKMIDEKCILSETALTPFTEETMATRTASGKMLNRIYEELPILVGGSADLASSNKTTINGQPFMENGNYKGPNIHFGVREFAMASIENGLTLHGGLKGYCGTFLVFSDYMRSAIRHAALMGVPVTFVMTHDSIQVGQDGPTHQPIEHLISLRAMPNLVVYRPADANETIIGWKLAMESKNQPYLLALGRHEVPVLKEVDKEGAQRGGYILSEDSPIPDILLIATGSEVSMAVEAKKELSKQFKVNVVSLPSWELFDQQNEEYKEKVLPSECPNRLSIELGSTIGWSKYVGNFGESLGIDSYGKSSPASELLEEFQFTVNHIVKAAKSMYEKNK</sequence>
<dbReference type="NCBIfam" id="TIGR00232">
    <property type="entry name" value="tktlase_bact"/>
    <property type="match status" value="1"/>
</dbReference>
<dbReference type="FunFam" id="3.40.50.970:FF:000004">
    <property type="entry name" value="Transketolase"/>
    <property type="match status" value="1"/>
</dbReference>
<keyword evidence="12 17" id="KW-0786">Thiamine pyrophosphate</keyword>
<evidence type="ECO:0000256" key="2">
    <source>
        <dbReference type="ARBA" id="ARBA00001936"/>
    </source>
</evidence>
<feature type="binding site" evidence="16">
    <location>
        <position position="26"/>
    </location>
    <ligand>
        <name>substrate</name>
    </ligand>
</feature>
<evidence type="ECO:0000256" key="18">
    <source>
        <dbReference type="PIRSR" id="PIRSR605478-4"/>
    </source>
</evidence>
<dbReference type="STRING" id="154621.RV11_GL000307"/>
<feature type="binding site" evidence="17">
    <location>
        <position position="185"/>
    </location>
    <ligand>
        <name>thiamine diphosphate</name>
        <dbReference type="ChEBI" id="CHEBI:58937"/>
    </ligand>
</feature>
<feature type="domain" description="Transketolase-like pyrimidine-binding" evidence="20">
    <location>
        <begin position="348"/>
        <end position="519"/>
    </location>
</feature>
<dbReference type="InterPro" id="IPR033247">
    <property type="entry name" value="Transketolase_fam"/>
</dbReference>
<dbReference type="GO" id="GO:0005829">
    <property type="term" value="C:cytosol"/>
    <property type="evidence" value="ECO:0007669"/>
    <property type="project" value="TreeGrafter"/>
</dbReference>
<dbReference type="InterPro" id="IPR005475">
    <property type="entry name" value="Transketolase-like_Pyr-bd"/>
</dbReference>
<feature type="binding site" evidence="17">
    <location>
        <position position="156"/>
    </location>
    <ligand>
        <name>thiamine diphosphate</name>
        <dbReference type="ChEBI" id="CHEBI:58937"/>
    </ligand>
</feature>
<evidence type="ECO:0000256" key="11">
    <source>
        <dbReference type="ARBA" id="ARBA00022842"/>
    </source>
</evidence>
<feature type="binding site" evidence="18">
    <location>
        <position position="187"/>
    </location>
    <ligand>
        <name>Mg(2+)</name>
        <dbReference type="ChEBI" id="CHEBI:18420"/>
    </ligand>
</feature>
<dbReference type="SMART" id="SM00861">
    <property type="entry name" value="Transket_pyr"/>
    <property type="match status" value="1"/>
</dbReference>
<evidence type="ECO:0000259" key="20">
    <source>
        <dbReference type="SMART" id="SM00861"/>
    </source>
</evidence>
<evidence type="ECO:0000256" key="12">
    <source>
        <dbReference type="ARBA" id="ARBA00023052"/>
    </source>
</evidence>
<dbReference type="CDD" id="cd07033">
    <property type="entry name" value="TPP_PYR_DXS_TK_like"/>
    <property type="match status" value="1"/>
</dbReference>
<evidence type="ECO:0000256" key="16">
    <source>
        <dbReference type="PIRSR" id="PIRSR605478-2"/>
    </source>
</evidence>
<dbReference type="eggNOG" id="COG0021">
    <property type="taxonomic scope" value="Bacteria"/>
</dbReference>
<dbReference type="PANTHER" id="PTHR43522:SF2">
    <property type="entry name" value="TRANSKETOLASE 1-RELATED"/>
    <property type="match status" value="1"/>
</dbReference>
<dbReference type="Pfam" id="PF22613">
    <property type="entry name" value="Transketolase_C_1"/>
    <property type="match status" value="1"/>
</dbReference>
<dbReference type="EC" id="2.2.1.1" evidence="7 14"/>
<evidence type="ECO:0000256" key="3">
    <source>
        <dbReference type="ARBA" id="ARBA00001941"/>
    </source>
</evidence>
<comment type="catalytic activity">
    <reaction evidence="13">
        <text>D-sedoheptulose 7-phosphate + D-glyceraldehyde 3-phosphate = aldehydo-D-ribose 5-phosphate + D-xylulose 5-phosphate</text>
        <dbReference type="Rhea" id="RHEA:10508"/>
        <dbReference type="ChEBI" id="CHEBI:57483"/>
        <dbReference type="ChEBI" id="CHEBI:57737"/>
        <dbReference type="ChEBI" id="CHEBI:58273"/>
        <dbReference type="ChEBI" id="CHEBI:59776"/>
        <dbReference type="EC" id="2.2.1.1"/>
    </reaction>
</comment>
<comment type="subunit">
    <text evidence="6">Homodimer.</text>
</comment>
<dbReference type="FunFam" id="3.40.50.970:FF:000045">
    <property type="entry name" value="Transketolase"/>
    <property type="match status" value="1"/>
</dbReference>
<dbReference type="InterPro" id="IPR005474">
    <property type="entry name" value="Transketolase_N"/>
</dbReference>
<feature type="active site" description="Proton donor" evidence="15">
    <location>
        <position position="405"/>
    </location>
</feature>
<evidence type="ECO:0000313" key="21">
    <source>
        <dbReference type="EMBL" id="EOL44050.1"/>
    </source>
</evidence>
<comment type="cofactor">
    <cofactor evidence="17">
        <name>thiamine diphosphate</name>
        <dbReference type="ChEBI" id="CHEBI:58937"/>
    </cofactor>
    <text evidence="17">Binds 1 thiamine pyrophosphate per subunit. During the reaction, the substrate forms a covalent intermediate with the cofactor.</text>
</comment>
<dbReference type="InterPro" id="IPR005478">
    <property type="entry name" value="Transketolase_bac-like"/>
</dbReference>
<comment type="caution">
    <text evidence="21">The sequence shown here is derived from an EMBL/GenBank/DDBJ whole genome shotgun (WGS) entry which is preliminary data.</text>
</comment>
<dbReference type="HOGENOM" id="CLU_009227_0_0_9"/>
<proteinExistence type="inferred from homology"/>
<comment type="cofactor">
    <cofactor evidence="18">
        <name>Mg(2+)</name>
        <dbReference type="ChEBI" id="CHEBI:18420"/>
    </cofactor>
    <text evidence="18">Binds 1 Mg(2+) ion per subunit. Can also utilize other divalent metal cations, such as Ca(2+), Mn(2+) and Co(2+).</text>
</comment>
<keyword evidence="22" id="KW-1185">Reference proteome</keyword>
<comment type="similarity">
    <text evidence="5">Belongs to the transketolase family.</text>
</comment>
<dbReference type="EMBL" id="AJAT01000014">
    <property type="protein sequence ID" value="EOL44050.1"/>
    <property type="molecule type" value="Genomic_DNA"/>
</dbReference>
<dbReference type="InterPro" id="IPR029061">
    <property type="entry name" value="THDP-binding"/>
</dbReference>
<dbReference type="CDD" id="cd02012">
    <property type="entry name" value="TPP_TK"/>
    <property type="match status" value="1"/>
</dbReference>
<evidence type="ECO:0000313" key="22">
    <source>
        <dbReference type="Proteomes" id="UP000013785"/>
    </source>
</evidence>
<evidence type="ECO:0000256" key="7">
    <source>
        <dbReference type="ARBA" id="ARBA00013152"/>
    </source>
</evidence>
<comment type="cofactor">
    <cofactor evidence="2">
        <name>Mn(2+)</name>
        <dbReference type="ChEBI" id="CHEBI:29035"/>
    </cofactor>
</comment>
<evidence type="ECO:0000256" key="19">
    <source>
        <dbReference type="PIRSR" id="PIRSR605478-5"/>
    </source>
</evidence>
<keyword evidence="11 18" id="KW-0460">Magnesium</keyword>
<keyword evidence="8" id="KW-0808">Transferase</keyword>
<evidence type="ECO:0000256" key="4">
    <source>
        <dbReference type="ARBA" id="ARBA00002931"/>
    </source>
</evidence>
<evidence type="ECO:0000256" key="8">
    <source>
        <dbReference type="ARBA" id="ARBA00022679"/>
    </source>
</evidence>
<feature type="binding site" evidence="18">
    <location>
        <position position="155"/>
    </location>
    <ligand>
        <name>Mg(2+)</name>
        <dbReference type="ChEBI" id="CHEBI:18420"/>
    </ligand>
</feature>
<evidence type="ECO:0000256" key="13">
    <source>
        <dbReference type="ARBA" id="ARBA00049473"/>
    </source>
</evidence>
<dbReference type="GO" id="GO:0006098">
    <property type="term" value="P:pentose-phosphate shunt"/>
    <property type="evidence" value="ECO:0007669"/>
    <property type="project" value="TreeGrafter"/>
</dbReference>
<feature type="binding site" evidence="17">
    <location>
        <position position="260"/>
    </location>
    <ligand>
        <name>thiamine diphosphate</name>
        <dbReference type="ChEBI" id="CHEBI:58937"/>
    </ligand>
</feature>
<dbReference type="Proteomes" id="UP000013785">
    <property type="component" value="Unassembled WGS sequence"/>
</dbReference>
<dbReference type="RefSeq" id="WP_010768343.1">
    <property type="nucleotide sequence ID" value="NZ_ASWE01000003.1"/>
</dbReference>
<accession>R3WQF3</accession>
<feature type="binding site" evidence="17">
    <location>
        <position position="431"/>
    </location>
    <ligand>
        <name>thiamine diphosphate</name>
        <dbReference type="ChEBI" id="CHEBI:58937"/>
    </ligand>
</feature>
<dbReference type="InterPro" id="IPR055152">
    <property type="entry name" value="Transketolase-like_C_2"/>
</dbReference>
<dbReference type="GO" id="GO:0046872">
    <property type="term" value="F:metal ion binding"/>
    <property type="evidence" value="ECO:0007669"/>
    <property type="project" value="UniProtKB-KW"/>
</dbReference>
<dbReference type="Pfam" id="PF02779">
    <property type="entry name" value="Transket_pyr"/>
    <property type="match status" value="1"/>
</dbReference>
<dbReference type="FunFam" id="3.40.50.920:FF:000003">
    <property type="entry name" value="Transketolase"/>
    <property type="match status" value="1"/>
</dbReference>
<feature type="binding site" evidence="18">
    <location>
        <position position="185"/>
    </location>
    <ligand>
        <name>Mg(2+)</name>
        <dbReference type="ChEBI" id="CHEBI:18420"/>
    </ligand>
</feature>
<dbReference type="GO" id="GO:0004802">
    <property type="term" value="F:transketolase activity"/>
    <property type="evidence" value="ECO:0007669"/>
    <property type="project" value="UniProtKB-UniRule"/>
</dbReference>
<dbReference type="Gene3D" id="3.40.50.920">
    <property type="match status" value="1"/>
</dbReference>
<feature type="binding site" evidence="16">
    <location>
        <position position="351"/>
    </location>
    <ligand>
        <name>substrate</name>
    </ligand>
</feature>
<name>R3WQF3_9ENTE</name>
<gene>
    <name evidence="21" type="ORF">UC3_01680</name>
</gene>
<comment type="function">
    <text evidence="4">Catalyzes the transfer of a two-carbon ketol group from a ketose donor to an aldose acceptor, via a covalent intermediate with the cofactor thiamine pyrophosphate.</text>
</comment>
<evidence type="ECO:0000256" key="6">
    <source>
        <dbReference type="ARBA" id="ARBA00011738"/>
    </source>
</evidence>
<feature type="site" description="Important for catalytic activity" evidence="19">
    <location>
        <position position="260"/>
    </location>
</feature>
<dbReference type="PATRIC" id="fig|1158610.3.peg.1669"/>
<feature type="binding site" evidence="16">
    <location>
        <position position="378"/>
    </location>
    <ligand>
        <name>substrate</name>
    </ligand>
</feature>
<evidence type="ECO:0000256" key="10">
    <source>
        <dbReference type="ARBA" id="ARBA00022837"/>
    </source>
</evidence>
<evidence type="ECO:0000256" key="17">
    <source>
        <dbReference type="PIRSR" id="PIRSR605478-3"/>
    </source>
</evidence>
<feature type="binding site" evidence="16">
    <location>
        <position position="260"/>
    </location>
    <ligand>
        <name>substrate</name>
    </ligand>
</feature>
<dbReference type="Gene3D" id="3.40.50.970">
    <property type="match status" value="2"/>
</dbReference>
<organism evidence="21 22">
    <name type="scientific">Enterococcus phoeniculicola ATCC BAA-412</name>
    <dbReference type="NCBI Taxonomy" id="1158610"/>
    <lineage>
        <taxon>Bacteria</taxon>
        <taxon>Bacillati</taxon>
        <taxon>Bacillota</taxon>
        <taxon>Bacilli</taxon>
        <taxon>Lactobacillales</taxon>
        <taxon>Enterococcaceae</taxon>
        <taxon>Enterococcus</taxon>
    </lineage>
</organism>
<dbReference type="SUPFAM" id="SSF52518">
    <property type="entry name" value="Thiamin diphosphate-binding fold (THDP-binding)"/>
    <property type="match status" value="2"/>
</dbReference>
<evidence type="ECO:0000256" key="15">
    <source>
        <dbReference type="PIRSR" id="PIRSR605478-1"/>
    </source>
</evidence>
<feature type="binding site" evidence="17">
    <location>
        <position position="66"/>
    </location>
    <ligand>
        <name>thiamine diphosphate</name>
        <dbReference type="ChEBI" id="CHEBI:58937"/>
    </ligand>
</feature>
<feature type="site" description="Important for catalytic activity" evidence="19">
    <location>
        <position position="26"/>
    </location>
</feature>
<evidence type="ECO:0000256" key="14">
    <source>
        <dbReference type="NCBIfam" id="TIGR00232"/>
    </source>
</evidence>
<protein>
    <recommendedName>
        <fullName evidence="7 14">Transketolase</fullName>
        <ecNumber evidence="7 14">2.2.1.1</ecNumber>
    </recommendedName>
</protein>
<comment type="cofactor">
    <cofactor evidence="1">
        <name>Ca(2+)</name>
        <dbReference type="ChEBI" id="CHEBI:29108"/>
    </cofactor>
</comment>
<dbReference type="Pfam" id="PF00456">
    <property type="entry name" value="Transketolase_N"/>
    <property type="match status" value="1"/>
</dbReference>
<dbReference type="SUPFAM" id="SSF52922">
    <property type="entry name" value="TK C-terminal domain-like"/>
    <property type="match status" value="1"/>
</dbReference>
<feature type="binding site" evidence="16">
    <location>
        <position position="467"/>
    </location>
    <ligand>
        <name>substrate</name>
    </ligand>
</feature>
<dbReference type="InterPro" id="IPR009014">
    <property type="entry name" value="Transketo_C/PFOR_II"/>
</dbReference>
<evidence type="ECO:0000256" key="5">
    <source>
        <dbReference type="ARBA" id="ARBA00007131"/>
    </source>
</evidence>
<evidence type="ECO:0000256" key="9">
    <source>
        <dbReference type="ARBA" id="ARBA00022723"/>
    </source>
</evidence>
<comment type="cofactor">
    <cofactor evidence="3">
        <name>Co(2+)</name>
        <dbReference type="ChEBI" id="CHEBI:48828"/>
    </cofactor>
</comment>
<reference evidence="21 22" key="1">
    <citation type="submission" date="2013-02" db="EMBL/GenBank/DDBJ databases">
        <title>The Genome Sequence of Enterococcus phoeniculicola BAA-412.</title>
        <authorList>
            <consortium name="The Broad Institute Genome Sequencing Platform"/>
            <consortium name="The Broad Institute Genome Sequencing Center for Infectious Disease"/>
            <person name="Earl A.M."/>
            <person name="Gilmore M.S."/>
            <person name="Lebreton F."/>
            <person name="Walker B."/>
            <person name="Young S.K."/>
            <person name="Zeng Q."/>
            <person name="Gargeya S."/>
            <person name="Fitzgerald M."/>
            <person name="Haas B."/>
            <person name="Abouelleil A."/>
            <person name="Alvarado L."/>
            <person name="Arachchi H.M."/>
            <person name="Berlin A.M."/>
            <person name="Chapman S.B."/>
            <person name="Dewar J."/>
            <person name="Goldberg J."/>
            <person name="Griggs A."/>
            <person name="Gujja S."/>
            <person name="Hansen M."/>
            <person name="Howarth C."/>
            <person name="Imamovic A."/>
            <person name="Larimer J."/>
            <person name="McCowan C."/>
            <person name="Murphy C."/>
            <person name="Neiman D."/>
            <person name="Pearson M."/>
            <person name="Priest M."/>
            <person name="Roberts A."/>
            <person name="Saif S."/>
            <person name="Shea T."/>
            <person name="Sisk P."/>
            <person name="Sykes S."/>
            <person name="Wortman J."/>
            <person name="Nusbaum C."/>
            <person name="Birren B."/>
        </authorList>
    </citation>
    <scope>NUCLEOTIDE SEQUENCE [LARGE SCALE GENOMIC DNA]</scope>
    <source>
        <strain evidence="21 22">ATCC BAA-412</strain>
    </source>
</reference>
<dbReference type="PANTHER" id="PTHR43522">
    <property type="entry name" value="TRANSKETOLASE"/>
    <property type="match status" value="1"/>
</dbReference>
<evidence type="ECO:0000256" key="1">
    <source>
        <dbReference type="ARBA" id="ARBA00001913"/>
    </source>
</evidence>
<feature type="binding site" evidence="16">
    <location>
        <position position="514"/>
    </location>
    <ligand>
        <name>substrate</name>
    </ligand>
</feature>
<dbReference type="AlphaFoldDB" id="R3WQF3"/>
<dbReference type="OrthoDB" id="8732661at2"/>
<feature type="binding site" evidence="16">
    <location>
        <position position="455"/>
    </location>
    <ligand>
        <name>substrate</name>
    </ligand>
</feature>
<keyword evidence="9 18" id="KW-0479">Metal-binding</keyword>